<dbReference type="InterPro" id="IPR029033">
    <property type="entry name" value="His_PPase_superfam"/>
</dbReference>
<evidence type="ECO:0000256" key="12">
    <source>
        <dbReference type="ARBA" id="ARBA00048336"/>
    </source>
</evidence>
<dbReference type="Proteomes" id="UP000595437">
    <property type="component" value="Chromosome 16"/>
</dbReference>
<evidence type="ECO:0000256" key="2">
    <source>
        <dbReference type="ARBA" id="ARBA00006717"/>
    </source>
</evidence>
<feature type="non-terminal residue" evidence="13">
    <location>
        <position position="87"/>
    </location>
</feature>
<gene>
    <name evidence="13" type="ORF">FKW44_021741</name>
</gene>
<keyword evidence="14" id="KW-1185">Reference proteome</keyword>
<sequence>DFHIDGSRIEAAFRKYFHQLSIDILVCHGNVIRYFLCRALQFPPNAWLRMNLDNGSITIFTIHPNGDVVLNTYSNSGHFPMDKKTLT</sequence>
<organism evidence="13 14">
    <name type="scientific">Caligus rogercresseyi</name>
    <name type="common">Sea louse</name>
    <dbReference type="NCBI Taxonomy" id="217165"/>
    <lineage>
        <taxon>Eukaryota</taxon>
        <taxon>Metazoa</taxon>
        <taxon>Ecdysozoa</taxon>
        <taxon>Arthropoda</taxon>
        <taxon>Crustacea</taxon>
        <taxon>Multicrustacea</taxon>
        <taxon>Hexanauplia</taxon>
        <taxon>Copepoda</taxon>
        <taxon>Siphonostomatoida</taxon>
        <taxon>Caligidae</taxon>
        <taxon>Caligus</taxon>
    </lineage>
</organism>
<dbReference type="GO" id="GO:0004722">
    <property type="term" value="F:protein serine/threonine phosphatase activity"/>
    <property type="evidence" value="ECO:0007669"/>
    <property type="project" value="UniProtKB-EC"/>
</dbReference>
<evidence type="ECO:0000256" key="11">
    <source>
        <dbReference type="ARBA" id="ARBA00047761"/>
    </source>
</evidence>
<name>A0A7T8JVI5_CALRO</name>
<evidence type="ECO:0000256" key="9">
    <source>
        <dbReference type="ARBA" id="ARBA00040722"/>
    </source>
</evidence>
<evidence type="ECO:0000256" key="10">
    <source>
        <dbReference type="ARBA" id="ARBA00042520"/>
    </source>
</evidence>
<dbReference type="PANTHER" id="PTHR20935:SF0">
    <property type="entry name" value="SERINE_THREONINE-PROTEIN PHOSPHATASE PGAM5, MITOCHONDRIAL"/>
    <property type="match status" value="1"/>
</dbReference>
<dbReference type="InterPro" id="IPR051021">
    <property type="entry name" value="Mito_Ser/Thr_phosphatase"/>
</dbReference>
<evidence type="ECO:0000313" key="14">
    <source>
        <dbReference type="Proteomes" id="UP000595437"/>
    </source>
</evidence>
<proteinExistence type="inferred from homology"/>
<evidence type="ECO:0000256" key="8">
    <source>
        <dbReference type="ARBA" id="ARBA00039765"/>
    </source>
</evidence>
<dbReference type="GO" id="GO:0005741">
    <property type="term" value="C:mitochondrial outer membrane"/>
    <property type="evidence" value="ECO:0007669"/>
    <property type="project" value="UniProtKB-SubCell"/>
</dbReference>
<evidence type="ECO:0000256" key="6">
    <source>
        <dbReference type="ARBA" id="ARBA00037234"/>
    </source>
</evidence>
<comment type="catalytic activity">
    <reaction evidence="12">
        <text>O-phospho-L-threonyl-[protein] + H2O = L-threonyl-[protein] + phosphate</text>
        <dbReference type="Rhea" id="RHEA:47004"/>
        <dbReference type="Rhea" id="RHEA-COMP:11060"/>
        <dbReference type="Rhea" id="RHEA-COMP:11605"/>
        <dbReference type="ChEBI" id="CHEBI:15377"/>
        <dbReference type="ChEBI" id="CHEBI:30013"/>
        <dbReference type="ChEBI" id="CHEBI:43474"/>
        <dbReference type="ChEBI" id="CHEBI:61977"/>
        <dbReference type="EC" id="3.1.3.16"/>
    </reaction>
</comment>
<comment type="function">
    <text evidence="6">Displays phosphatase activity for serine/threonine residues, and dephosphorylates and activates Pk92B kinase. Has apparently no phosphoglycerate mutase activity.</text>
</comment>
<reference evidence="14" key="1">
    <citation type="submission" date="2021-01" db="EMBL/GenBank/DDBJ databases">
        <title>Caligus Genome Assembly.</title>
        <authorList>
            <person name="Gallardo-Escarate C."/>
        </authorList>
    </citation>
    <scope>NUCLEOTIDE SEQUENCE [LARGE SCALE GENOMIC DNA]</scope>
</reference>
<accession>A0A7T8JVI5</accession>
<comment type="subcellular location">
    <subcellularLocation>
        <location evidence="1">Mitochondrion outer membrane</location>
    </subcellularLocation>
</comment>
<keyword evidence="4" id="KW-0472">Membrane</keyword>
<dbReference type="InterPro" id="IPR013078">
    <property type="entry name" value="His_Pase_superF_clade-1"/>
</dbReference>
<comment type="catalytic activity">
    <reaction evidence="11">
        <text>O-phospho-L-seryl-[protein] + H2O = L-seryl-[protein] + phosphate</text>
        <dbReference type="Rhea" id="RHEA:20629"/>
        <dbReference type="Rhea" id="RHEA-COMP:9863"/>
        <dbReference type="Rhea" id="RHEA-COMP:11604"/>
        <dbReference type="ChEBI" id="CHEBI:15377"/>
        <dbReference type="ChEBI" id="CHEBI:29999"/>
        <dbReference type="ChEBI" id="CHEBI:43474"/>
        <dbReference type="ChEBI" id="CHEBI:83421"/>
        <dbReference type="EC" id="3.1.3.16"/>
    </reaction>
</comment>
<dbReference type="EC" id="3.1.3.16" evidence="3"/>
<evidence type="ECO:0000256" key="1">
    <source>
        <dbReference type="ARBA" id="ARBA00004294"/>
    </source>
</evidence>
<dbReference type="Pfam" id="PF00300">
    <property type="entry name" value="His_Phos_1"/>
    <property type="match status" value="1"/>
</dbReference>
<dbReference type="OrthoDB" id="2118094at2759"/>
<dbReference type="PANTHER" id="PTHR20935">
    <property type="entry name" value="PHOSPHOGLYCERATE MUTASE-RELATED"/>
    <property type="match status" value="1"/>
</dbReference>
<comment type="similarity">
    <text evidence="2">Belongs to the phosphoglycerate mutase family. BPG-dependent PGAM subfamily.</text>
</comment>
<evidence type="ECO:0000256" key="4">
    <source>
        <dbReference type="ARBA" id="ARBA00022787"/>
    </source>
</evidence>
<keyword evidence="4" id="KW-1000">Mitochondrion outer membrane</keyword>
<evidence type="ECO:0000256" key="5">
    <source>
        <dbReference type="ARBA" id="ARBA00022801"/>
    </source>
</evidence>
<keyword evidence="4" id="KW-0496">Mitochondrion</keyword>
<dbReference type="SUPFAM" id="SSF53254">
    <property type="entry name" value="Phosphoglycerate mutase-like"/>
    <property type="match status" value="1"/>
</dbReference>
<dbReference type="GO" id="GO:0090141">
    <property type="term" value="P:positive regulation of mitochondrial fission"/>
    <property type="evidence" value="ECO:0007669"/>
    <property type="project" value="TreeGrafter"/>
</dbReference>
<dbReference type="Gene3D" id="3.40.50.1240">
    <property type="entry name" value="Phosphoglycerate mutase-like"/>
    <property type="match status" value="1"/>
</dbReference>
<evidence type="ECO:0000256" key="3">
    <source>
        <dbReference type="ARBA" id="ARBA00013081"/>
    </source>
</evidence>
<dbReference type="EMBL" id="CP045905">
    <property type="protein sequence ID" value="QQP36593.1"/>
    <property type="molecule type" value="Genomic_DNA"/>
</dbReference>
<protein>
    <recommendedName>
        <fullName evidence="8">Serine/threonine-protein phosphatase PGAM5, mitochondrial</fullName>
        <ecNumber evidence="3">3.1.3.16</ecNumber>
    </recommendedName>
    <alternativeName>
        <fullName evidence="10">Phosphoglycerate mutase family member 5 homolog</fullName>
    </alternativeName>
    <alternativeName>
        <fullName evidence="9">Serine/threonine-protein phosphatase Pgam5, mitochondrial</fullName>
    </alternativeName>
</protein>
<evidence type="ECO:0000313" key="13">
    <source>
        <dbReference type="EMBL" id="QQP36593.1"/>
    </source>
</evidence>
<comment type="subunit">
    <text evidence="7">Interacts with Pk92B/ASK1.</text>
</comment>
<dbReference type="AlphaFoldDB" id="A0A7T8JVI5"/>
<dbReference type="CDD" id="cd07067">
    <property type="entry name" value="HP_PGM_like"/>
    <property type="match status" value="1"/>
</dbReference>
<keyword evidence="5" id="KW-0378">Hydrolase</keyword>
<evidence type="ECO:0000256" key="7">
    <source>
        <dbReference type="ARBA" id="ARBA00038605"/>
    </source>
</evidence>